<keyword evidence="2" id="KW-1185">Reference proteome</keyword>
<dbReference type="Proteomes" id="UP000744555">
    <property type="component" value="Unassembled WGS sequence"/>
</dbReference>
<evidence type="ECO:0000313" key="1">
    <source>
        <dbReference type="EMBL" id="MBC9251112.1"/>
    </source>
</evidence>
<protein>
    <recommendedName>
        <fullName evidence="3">Zorya protein ZorC EH domain-containing protein</fullName>
    </recommendedName>
</protein>
<comment type="caution">
    <text evidence="1">The sequence shown here is derived from an EMBL/GenBank/DDBJ whole genome shotgun (WGS) entry which is preliminary data.</text>
</comment>
<gene>
    <name evidence="1" type="ORF">A9179_12575</name>
</gene>
<proteinExistence type="predicted"/>
<name>A0ABR7S0L3_AQUAC</name>
<organism evidence="1 2">
    <name type="scientific">Aquipseudomonas alcaligenes</name>
    <name type="common">Pseudomonas alcaligenes</name>
    <dbReference type="NCBI Taxonomy" id="43263"/>
    <lineage>
        <taxon>Bacteria</taxon>
        <taxon>Pseudomonadati</taxon>
        <taxon>Pseudomonadota</taxon>
        <taxon>Gammaproteobacteria</taxon>
        <taxon>Pseudomonadales</taxon>
        <taxon>Pseudomonadaceae</taxon>
        <taxon>Aquipseudomonas</taxon>
    </lineage>
</organism>
<evidence type="ECO:0000313" key="2">
    <source>
        <dbReference type="Proteomes" id="UP000744555"/>
    </source>
</evidence>
<sequence>MLTVLSLFDERSRPKGTRDPLGAEAIWSSIGRKLVGNLTTVTSNLDNFIVALLCCRYASECSDNSWEMQEHFLRFEQLAAYLRCQSGRDSLLGITRARNNLGKSELKVLPLGRGSQSEILSNQLSYGLWGLYSTALQLADLLEPGQRKPTAAGQEFIDSLVAGLGKTEWTALVRICQRRKVSRVEIESHAPAFAALLGQQSLRQRLVNLLLDGRLASPLQRELFLLAHIYLAEASEWEVSGFCGWLQQRAGISDELRRVVLAIQSIEPLLVLAATIFGWLQGQQNCEASKLVEVLPPRLENLGLRDHWMQLSALPHRDFLQKLHKYAIAGDSLQVINTLLEHNRSIMAGRKGAPWLEWEGRRLKVRVRNGCALLPEQLDEASLGWHNTYFIGSFLAIAAEAV</sequence>
<accession>A0ABR7S0L3</accession>
<dbReference type="RefSeq" id="WP_187806379.1">
    <property type="nucleotide sequence ID" value="NZ_LZEU01000001.1"/>
</dbReference>
<evidence type="ECO:0008006" key="3">
    <source>
        <dbReference type="Google" id="ProtNLM"/>
    </source>
</evidence>
<dbReference type="EMBL" id="LZEU01000001">
    <property type="protein sequence ID" value="MBC9251112.1"/>
    <property type="molecule type" value="Genomic_DNA"/>
</dbReference>
<reference evidence="1 2" key="1">
    <citation type="submission" date="2016-06" db="EMBL/GenBank/DDBJ databases">
        <authorList>
            <person name="Ramos C."/>
            <person name="Pintado A."/>
            <person name="Crespo-Gomez J.I."/>
        </authorList>
    </citation>
    <scope>NUCLEOTIDE SEQUENCE [LARGE SCALE GENOMIC DNA]</scope>
    <source>
        <strain evidence="1 2">AVO110</strain>
    </source>
</reference>